<comment type="caution">
    <text evidence="1">The sequence shown here is derived from an EMBL/GenBank/DDBJ whole genome shotgun (WGS) entry which is preliminary data.</text>
</comment>
<organism evidence="1 2">
    <name type="scientific">Aphis glycines</name>
    <name type="common">Soybean aphid</name>
    <dbReference type="NCBI Taxonomy" id="307491"/>
    <lineage>
        <taxon>Eukaryota</taxon>
        <taxon>Metazoa</taxon>
        <taxon>Ecdysozoa</taxon>
        <taxon>Arthropoda</taxon>
        <taxon>Hexapoda</taxon>
        <taxon>Insecta</taxon>
        <taxon>Pterygota</taxon>
        <taxon>Neoptera</taxon>
        <taxon>Paraneoptera</taxon>
        <taxon>Hemiptera</taxon>
        <taxon>Sternorrhyncha</taxon>
        <taxon>Aphidomorpha</taxon>
        <taxon>Aphidoidea</taxon>
        <taxon>Aphididae</taxon>
        <taxon>Aphidini</taxon>
        <taxon>Aphis</taxon>
        <taxon>Aphis</taxon>
    </lineage>
</organism>
<dbReference type="AlphaFoldDB" id="A0A6G0TMV9"/>
<keyword evidence="2" id="KW-1185">Reference proteome</keyword>
<evidence type="ECO:0000313" key="2">
    <source>
        <dbReference type="Proteomes" id="UP000475862"/>
    </source>
</evidence>
<proteinExistence type="predicted"/>
<evidence type="ECO:0000313" key="1">
    <source>
        <dbReference type="EMBL" id="KAE9535073.1"/>
    </source>
</evidence>
<accession>A0A6G0TMV9</accession>
<dbReference type="Proteomes" id="UP000475862">
    <property type="component" value="Unassembled WGS sequence"/>
</dbReference>
<sequence>MIPIIGFKFNTSILLTYTKQQIPETLKSVLISAFNRLSTYLILKKEPDTYQVEHRRNLDSFHLVGALPPPIFGRGGSFPHSPPPNNAYVRMYRVNCKHRSIIVQALYLSSFCLALSVRLFYNYASSILSCKQSTHGGLRTPRKMYLYGFFLLRWIKYNNVPSRGFYIVACWYNNKTRKNIWYRTQPLHSEPTARISSGLNFLTLI</sequence>
<protein>
    <submittedName>
        <fullName evidence="1">Uncharacterized protein</fullName>
    </submittedName>
</protein>
<dbReference type="EMBL" id="VYZN01000027">
    <property type="protein sequence ID" value="KAE9535073.1"/>
    <property type="molecule type" value="Genomic_DNA"/>
</dbReference>
<name>A0A6G0TMV9_APHGL</name>
<reference evidence="1 2" key="1">
    <citation type="submission" date="2019-08" db="EMBL/GenBank/DDBJ databases">
        <title>The genome of the soybean aphid Biotype 1, its phylome, world population structure and adaptation to the North American continent.</title>
        <authorList>
            <person name="Giordano R."/>
            <person name="Donthu R.K."/>
            <person name="Hernandez A.G."/>
            <person name="Wright C.L."/>
            <person name="Zimin A.V."/>
        </authorList>
    </citation>
    <scope>NUCLEOTIDE SEQUENCE [LARGE SCALE GENOMIC DNA]</scope>
    <source>
        <tissue evidence="1">Whole aphids</tissue>
    </source>
</reference>
<gene>
    <name evidence="1" type="ORF">AGLY_008365</name>
</gene>